<protein>
    <recommendedName>
        <fullName evidence="4">Motility protein</fullName>
    </recommendedName>
</protein>
<dbReference type="RefSeq" id="WP_343796342.1">
    <property type="nucleotide sequence ID" value="NZ_BAAADJ010000005.1"/>
</dbReference>
<dbReference type="Pfam" id="PF14070">
    <property type="entry name" value="YjfB_motility"/>
    <property type="match status" value="1"/>
</dbReference>
<accession>A0ABN0VW13</accession>
<proteinExistence type="predicted"/>
<feature type="region of interest" description="Disordered" evidence="1">
    <location>
        <begin position="44"/>
        <end position="64"/>
    </location>
</feature>
<reference evidence="3" key="1">
    <citation type="journal article" date="2019" name="Int. J. Syst. Evol. Microbiol.">
        <title>The Global Catalogue of Microorganisms (GCM) 10K type strain sequencing project: providing services to taxonomists for standard genome sequencing and annotation.</title>
        <authorList>
            <consortium name="The Broad Institute Genomics Platform"/>
            <consortium name="The Broad Institute Genome Sequencing Center for Infectious Disease"/>
            <person name="Wu L."/>
            <person name="Ma J."/>
        </authorList>
    </citation>
    <scope>NUCLEOTIDE SEQUENCE [LARGE SCALE GENOMIC DNA]</scope>
    <source>
        <strain evidence="3">JCM 9731</strain>
    </source>
</reference>
<evidence type="ECO:0000313" key="3">
    <source>
        <dbReference type="Proteomes" id="UP001500782"/>
    </source>
</evidence>
<gene>
    <name evidence="2" type="ORF">GCM10008967_06600</name>
</gene>
<dbReference type="EMBL" id="BAAADJ010000005">
    <property type="protein sequence ID" value="GAA0318702.1"/>
    <property type="molecule type" value="Genomic_DNA"/>
</dbReference>
<dbReference type="InterPro" id="IPR025906">
    <property type="entry name" value="YjfB_motility"/>
</dbReference>
<comment type="caution">
    <text evidence="2">The sequence shown here is derived from an EMBL/GenBank/DDBJ whole genome shotgun (WGS) entry which is preliminary data.</text>
</comment>
<keyword evidence="3" id="KW-1185">Reference proteome</keyword>
<sequence>MNIPLLSMSLSQSNLQSQVSLSLMKNVMDTSQANANALTEMLSTTNAGANPPHPHLGGIIDTKA</sequence>
<name>A0ABN0VW13_9BACI</name>
<dbReference type="Proteomes" id="UP001500782">
    <property type="component" value="Unassembled WGS sequence"/>
</dbReference>
<evidence type="ECO:0000256" key="1">
    <source>
        <dbReference type="SAM" id="MobiDB-lite"/>
    </source>
</evidence>
<evidence type="ECO:0000313" key="2">
    <source>
        <dbReference type="EMBL" id="GAA0318702.1"/>
    </source>
</evidence>
<evidence type="ECO:0008006" key="4">
    <source>
        <dbReference type="Google" id="ProtNLM"/>
    </source>
</evidence>
<organism evidence="2 3">
    <name type="scientific">Bacillus carboniphilus</name>
    <dbReference type="NCBI Taxonomy" id="86663"/>
    <lineage>
        <taxon>Bacteria</taxon>
        <taxon>Bacillati</taxon>
        <taxon>Bacillota</taxon>
        <taxon>Bacilli</taxon>
        <taxon>Bacillales</taxon>
        <taxon>Bacillaceae</taxon>
        <taxon>Bacillus</taxon>
    </lineage>
</organism>